<evidence type="ECO:0000256" key="1">
    <source>
        <dbReference type="SAM" id="MobiDB-lite"/>
    </source>
</evidence>
<sequence length="208" mass="22128">MSFTPSPMTPNPPTAVLRSVSPPPLYSPDGLARRQFSQEERGESSDPLSVPTAVTLAAMDTGPRIYDSSTTSLGSVQSSSATMFKPNTSYSIPSSTPGITVTPLHLLGDQADTVDCPFCRRRAETKIKKNASAVTHIAATGLFLTTIGGVVAPYAAGWKCHISHFCTNCGRKVAVKRNGSDEVKVLGTPEHLREVSRFPAAVTPAKRK</sequence>
<feature type="region of interest" description="Disordered" evidence="1">
    <location>
        <begin position="1"/>
        <end position="51"/>
    </location>
</feature>
<feature type="domain" description="LITAF" evidence="2">
    <location>
        <begin position="96"/>
        <end position="178"/>
    </location>
</feature>
<organism evidence="3 4">
    <name type="scientific">Bionectria ochroleuca</name>
    <name type="common">Gliocladium roseum</name>
    <dbReference type="NCBI Taxonomy" id="29856"/>
    <lineage>
        <taxon>Eukaryota</taxon>
        <taxon>Fungi</taxon>
        <taxon>Dikarya</taxon>
        <taxon>Ascomycota</taxon>
        <taxon>Pezizomycotina</taxon>
        <taxon>Sordariomycetes</taxon>
        <taxon>Hypocreomycetidae</taxon>
        <taxon>Hypocreales</taxon>
        <taxon>Bionectriaceae</taxon>
        <taxon>Clonostachys</taxon>
    </lineage>
</organism>
<gene>
    <name evidence="3" type="ORF">CLO192961_LOCUS179477</name>
</gene>
<dbReference type="EMBL" id="CABFNS010000742">
    <property type="protein sequence ID" value="VUC25979.1"/>
    <property type="molecule type" value="Genomic_DNA"/>
</dbReference>
<accession>A0ABY6U4R3</accession>
<evidence type="ECO:0000313" key="3">
    <source>
        <dbReference type="EMBL" id="VUC25979.1"/>
    </source>
</evidence>
<evidence type="ECO:0000313" key="4">
    <source>
        <dbReference type="Proteomes" id="UP000766486"/>
    </source>
</evidence>
<dbReference type="PROSITE" id="PS51837">
    <property type="entry name" value="LITAF"/>
    <property type="match status" value="1"/>
</dbReference>
<comment type="caution">
    <text evidence="3">The sequence shown here is derived from an EMBL/GenBank/DDBJ whole genome shotgun (WGS) entry which is preliminary data.</text>
</comment>
<keyword evidence="4" id="KW-1185">Reference proteome</keyword>
<protein>
    <recommendedName>
        <fullName evidence="2">LITAF domain-containing protein</fullName>
    </recommendedName>
</protein>
<evidence type="ECO:0000259" key="2">
    <source>
        <dbReference type="PROSITE" id="PS51837"/>
    </source>
</evidence>
<dbReference type="InterPro" id="IPR006629">
    <property type="entry name" value="LITAF"/>
</dbReference>
<proteinExistence type="predicted"/>
<dbReference type="Pfam" id="PF10601">
    <property type="entry name" value="zf-LITAF-like"/>
    <property type="match status" value="1"/>
</dbReference>
<reference evidence="3 4" key="1">
    <citation type="submission" date="2019-06" db="EMBL/GenBank/DDBJ databases">
        <authorList>
            <person name="Broberg M."/>
        </authorList>
    </citation>
    <scope>NUCLEOTIDE SEQUENCE [LARGE SCALE GENOMIC DNA]</scope>
</reference>
<dbReference type="Proteomes" id="UP000766486">
    <property type="component" value="Unassembled WGS sequence"/>
</dbReference>
<name>A0ABY6U4R3_BIOOC</name>